<dbReference type="Proteomes" id="UP000077315">
    <property type="component" value="Unassembled WGS sequence"/>
</dbReference>
<reference evidence="3" key="1">
    <citation type="submission" date="2015-06" db="EMBL/GenBank/DDBJ databases">
        <title>Expansion of signal transduction pathways in fungi by whole-genome duplication.</title>
        <authorList>
            <consortium name="DOE Joint Genome Institute"/>
            <person name="Corrochano L.M."/>
            <person name="Kuo A."/>
            <person name="Marcet-Houben M."/>
            <person name="Polaino S."/>
            <person name="Salamov A."/>
            <person name="Villalobos J.M."/>
            <person name="Alvarez M.I."/>
            <person name="Avalos J."/>
            <person name="Benito E.P."/>
            <person name="Benoit I."/>
            <person name="Burger G."/>
            <person name="Camino L.P."/>
            <person name="Canovas D."/>
            <person name="Cerda-Olmedo E."/>
            <person name="Cheng J.-F."/>
            <person name="Dominguez A."/>
            <person name="Elias M."/>
            <person name="Eslava A.P."/>
            <person name="Glaser F."/>
            <person name="Grimwood J."/>
            <person name="Gutierrez G."/>
            <person name="Heitman J."/>
            <person name="Henrissat B."/>
            <person name="Iturriaga E.A."/>
            <person name="Lang B.F."/>
            <person name="Lavin J.L."/>
            <person name="Lee S."/>
            <person name="Li W."/>
            <person name="Lindquist E."/>
            <person name="Lopez-Garcia S."/>
            <person name="Luque E.M."/>
            <person name="Marcos A.T."/>
            <person name="Martin J."/>
            <person name="McCluskey K."/>
            <person name="Medina H.R."/>
            <person name="Miralles-Duran A."/>
            <person name="Miyazaki A."/>
            <person name="Munoz-Torres E."/>
            <person name="Oguiza J.A."/>
            <person name="Ohm R."/>
            <person name="Olmedo M."/>
            <person name="Orejas M."/>
            <person name="Ortiz-Castellanos L."/>
            <person name="Pisabarro A.G."/>
            <person name="Rodriguez-Romero J."/>
            <person name="Ruiz-Herrera J."/>
            <person name="Ruiz-Vazquez R."/>
            <person name="Sanz C."/>
            <person name="Schackwitz W."/>
            <person name="Schmutz J."/>
            <person name="Shahriari M."/>
            <person name="Shelest E."/>
            <person name="Silva-Franco F."/>
            <person name="Soanes D."/>
            <person name="Syed K."/>
            <person name="Tagua V.G."/>
            <person name="Talbot N.J."/>
            <person name="Thon M."/>
            <person name="De vries R.P."/>
            <person name="Wiebenga A."/>
            <person name="Yadav J.S."/>
            <person name="Braun E.L."/>
            <person name="Baker S."/>
            <person name="Garre V."/>
            <person name="Horwitz B."/>
            <person name="Torres-Martinez S."/>
            <person name="Idnurm A."/>
            <person name="Herrera-Estrella A."/>
            <person name="Gabaldon T."/>
            <person name="Grigoriev I.V."/>
        </authorList>
    </citation>
    <scope>NUCLEOTIDE SEQUENCE [LARGE SCALE GENOMIC DNA]</scope>
    <source>
        <strain evidence="3">NRRL 1555(-)</strain>
    </source>
</reference>
<organism evidence="2 3">
    <name type="scientific">Phycomyces blakesleeanus (strain ATCC 8743b / DSM 1359 / FGSC 10004 / NBRC 33097 / NRRL 1555)</name>
    <dbReference type="NCBI Taxonomy" id="763407"/>
    <lineage>
        <taxon>Eukaryota</taxon>
        <taxon>Fungi</taxon>
        <taxon>Fungi incertae sedis</taxon>
        <taxon>Mucoromycota</taxon>
        <taxon>Mucoromycotina</taxon>
        <taxon>Mucoromycetes</taxon>
        <taxon>Mucorales</taxon>
        <taxon>Phycomycetaceae</taxon>
        <taxon>Phycomyces</taxon>
    </lineage>
</organism>
<feature type="transmembrane region" description="Helical" evidence="1">
    <location>
        <begin position="129"/>
        <end position="147"/>
    </location>
</feature>
<keyword evidence="3" id="KW-1185">Reference proteome</keyword>
<keyword evidence="1" id="KW-0472">Membrane</keyword>
<dbReference type="InParanoid" id="A0A167PEG6"/>
<evidence type="ECO:0000256" key="1">
    <source>
        <dbReference type="SAM" id="Phobius"/>
    </source>
</evidence>
<evidence type="ECO:0000313" key="3">
    <source>
        <dbReference type="Proteomes" id="UP000077315"/>
    </source>
</evidence>
<dbReference type="GeneID" id="29001617"/>
<dbReference type="STRING" id="763407.A0A167PEG6"/>
<dbReference type="RefSeq" id="XP_018295798.1">
    <property type="nucleotide sequence ID" value="XM_018440711.1"/>
</dbReference>
<proteinExistence type="predicted"/>
<dbReference type="EMBL" id="KV440974">
    <property type="protein sequence ID" value="OAD77758.1"/>
    <property type="molecule type" value="Genomic_DNA"/>
</dbReference>
<name>A0A167PEG6_PHYB8</name>
<protein>
    <submittedName>
        <fullName evidence="2">Uncharacterized protein</fullName>
    </submittedName>
</protein>
<dbReference type="AlphaFoldDB" id="A0A167PEG6"/>
<gene>
    <name evidence="2" type="ORF">PHYBLDRAFT_60878</name>
</gene>
<dbReference type="VEuPathDB" id="FungiDB:PHYBLDRAFT_60878"/>
<accession>A0A167PEG6</accession>
<evidence type="ECO:0000313" key="2">
    <source>
        <dbReference type="EMBL" id="OAD77758.1"/>
    </source>
</evidence>
<keyword evidence="1" id="KW-1133">Transmembrane helix</keyword>
<sequence>MSLEIYLCIVVRNRQRELQEQVENHASTETLELYLLNEAQSIELFRFSMPEIERITMALGLEPTCYISKIRVSNIFGFAMLMYRYSSPKRLFDMSLIFGMDPTSISAVLRGIEDMIYEKIRWGIQFNTHLFLGGFLDVCISLWWNILNEKELRM</sequence>
<keyword evidence="1" id="KW-0812">Transmembrane</keyword>